<dbReference type="PANTHER" id="PTHR39189:SF1">
    <property type="entry name" value="UPF0173 METAL-DEPENDENT HYDROLASE YTKL"/>
    <property type="match status" value="1"/>
</dbReference>
<dbReference type="AlphaFoldDB" id="A0A934NAP4"/>
<organism evidence="1 2">
    <name type="scientific">Candidatus Amunia macphersoniae</name>
    <dbReference type="NCBI Taxonomy" id="3127014"/>
    <lineage>
        <taxon>Bacteria</taxon>
        <taxon>Bacillati</taxon>
        <taxon>Candidatus Dormiibacterota</taxon>
        <taxon>Candidatus Dormibacteria</taxon>
        <taxon>Candidatus Aeolococcales</taxon>
        <taxon>Candidatus Aeolococcaceae</taxon>
        <taxon>Candidatus Amunia</taxon>
    </lineage>
</organism>
<comment type="caution">
    <text evidence="1">The sequence shown here is derived from an EMBL/GenBank/DDBJ whole genome shotgun (WGS) entry which is preliminary data.</text>
</comment>
<sequence>MEITYLGQSCVRLRGRETQVLVDPPEGQLPGLGRTSPDLVVRTEGRTDPEKLRPRQGQSQEIVGPGEFEVRGVTVRGVYSGDGRTIMRVEIDDVRVVSVGRLDRQLTEEEIDALGHVDVLVAPVGGGDALAPAAATKLVNTISPSIVVPVRYRSAGSPGSGDYEPVDTFAKEMGLSEGTYEAVAKLNLNGAISGSDESRVVILEPRGA</sequence>
<proteinExistence type="predicted"/>
<accession>A0A934NAP4</accession>
<evidence type="ECO:0000313" key="2">
    <source>
        <dbReference type="Proteomes" id="UP000614410"/>
    </source>
</evidence>
<dbReference type="PANTHER" id="PTHR39189">
    <property type="entry name" value="UPF0173 METAL-DEPENDENT HYDROLASE YTKL"/>
    <property type="match status" value="1"/>
</dbReference>
<reference evidence="1 2" key="1">
    <citation type="submission" date="2020-10" db="EMBL/GenBank/DDBJ databases">
        <title>Ca. Dormibacterota MAGs.</title>
        <authorList>
            <person name="Montgomery K."/>
        </authorList>
    </citation>
    <scope>NUCLEOTIDE SEQUENCE [LARGE SCALE GENOMIC DNA]</scope>
    <source>
        <strain evidence="1">Mitchell_Peninsula_5</strain>
    </source>
</reference>
<dbReference type="Proteomes" id="UP000614410">
    <property type="component" value="Unassembled WGS sequence"/>
</dbReference>
<dbReference type="SUPFAM" id="SSF56281">
    <property type="entry name" value="Metallo-hydrolase/oxidoreductase"/>
    <property type="match status" value="1"/>
</dbReference>
<protein>
    <submittedName>
        <fullName evidence="1">MBL fold metallo-hydrolase</fullName>
    </submittedName>
</protein>
<gene>
    <name evidence="1" type="ORF">JF887_13290</name>
</gene>
<dbReference type="InterPro" id="IPR036866">
    <property type="entry name" value="RibonucZ/Hydroxyglut_hydro"/>
</dbReference>
<dbReference type="EMBL" id="JAEKNN010000062">
    <property type="protein sequence ID" value="MBJ7610387.1"/>
    <property type="molecule type" value="Genomic_DNA"/>
</dbReference>
<dbReference type="Gene3D" id="3.60.15.10">
    <property type="entry name" value="Ribonuclease Z/Hydroxyacylglutathione hydrolase-like"/>
    <property type="match status" value="1"/>
</dbReference>
<dbReference type="Pfam" id="PF13483">
    <property type="entry name" value="Lactamase_B_3"/>
    <property type="match status" value="1"/>
</dbReference>
<name>A0A934NAP4_9BACT</name>
<evidence type="ECO:0000313" key="1">
    <source>
        <dbReference type="EMBL" id="MBJ7610387.1"/>
    </source>
</evidence>